<name>A0A3S5GYM2_9BACT</name>
<evidence type="ECO:0000313" key="2">
    <source>
        <dbReference type="EMBL" id="AYM54519.1"/>
    </source>
</evidence>
<dbReference type="EMBL" id="MH908924">
    <property type="protein sequence ID" value="AYM54519.1"/>
    <property type="molecule type" value="Genomic_DNA"/>
</dbReference>
<feature type="signal peptide" evidence="1">
    <location>
        <begin position="1"/>
        <end position="25"/>
    </location>
</feature>
<accession>A0A3S5GYM2</accession>
<keyword evidence="1" id="KW-0732">Signal</keyword>
<reference evidence="2" key="1">
    <citation type="journal article" date="2018" name="J. Ind. Microbiol. Biotechnol.">
        <title>Genome mining reveals uncommon alkylpyrones as type III PKS products from myxobacteria.</title>
        <authorList>
            <person name="Hug J.J."/>
            <person name="Panter F."/>
            <person name="Krug D."/>
            <person name="Muller R."/>
        </authorList>
    </citation>
    <scope>NUCLEOTIDE SEQUENCE</scope>
    <source>
        <strain evidence="2">SBSr021</strain>
    </source>
</reference>
<evidence type="ECO:0000256" key="1">
    <source>
        <dbReference type="SAM" id="SignalP"/>
    </source>
</evidence>
<proteinExistence type="predicted"/>
<sequence>MRSLFGSIASLLLATLVTGCTWVDADECWVNTSGGFGGGGTIPIGAGVGATSSGDFITPPPGDPLDYSDAPNPCIVTESPCIEKCQTDYETASIPCGKIEDEAQRRACQDEAYVRYKSCRENCAQASNDCLEHCKEQCDKENIQCIKNCPKGDKNCMNECNQQLGRCYKECDRKCK</sequence>
<feature type="chain" id="PRO_5018738627" evidence="1">
    <location>
        <begin position="26"/>
        <end position="176"/>
    </location>
</feature>
<protein>
    <submittedName>
        <fullName evidence="2">Uncharacterized protein</fullName>
    </submittedName>
</protein>
<organism evidence="2">
    <name type="scientific">Racemicystis crocea</name>
    <dbReference type="NCBI Taxonomy" id="1707966"/>
    <lineage>
        <taxon>Bacteria</taxon>
        <taxon>Pseudomonadati</taxon>
        <taxon>Myxococcota</taxon>
        <taxon>Polyangia</taxon>
        <taxon>Polyangiales</taxon>
        <taxon>Polyangiaceae</taxon>
    </lineage>
</organism>
<dbReference type="PROSITE" id="PS51257">
    <property type="entry name" value="PROKAR_LIPOPROTEIN"/>
    <property type="match status" value="1"/>
</dbReference>
<dbReference type="AlphaFoldDB" id="A0A3S5GYM2"/>